<evidence type="ECO:0000313" key="3">
    <source>
        <dbReference type="Proteomes" id="UP000467841"/>
    </source>
</evidence>
<evidence type="ECO:0000256" key="1">
    <source>
        <dbReference type="SAM" id="MobiDB-lite"/>
    </source>
</evidence>
<dbReference type="EMBL" id="CACVBM020001222">
    <property type="protein sequence ID" value="CAA7040087.1"/>
    <property type="molecule type" value="Genomic_DNA"/>
</dbReference>
<organism evidence="2 3">
    <name type="scientific">Microthlaspi erraticum</name>
    <dbReference type="NCBI Taxonomy" id="1685480"/>
    <lineage>
        <taxon>Eukaryota</taxon>
        <taxon>Viridiplantae</taxon>
        <taxon>Streptophyta</taxon>
        <taxon>Embryophyta</taxon>
        <taxon>Tracheophyta</taxon>
        <taxon>Spermatophyta</taxon>
        <taxon>Magnoliopsida</taxon>
        <taxon>eudicotyledons</taxon>
        <taxon>Gunneridae</taxon>
        <taxon>Pentapetalae</taxon>
        <taxon>rosids</taxon>
        <taxon>malvids</taxon>
        <taxon>Brassicales</taxon>
        <taxon>Brassicaceae</taxon>
        <taxon>Coluteocarpeae</taxon>
        <taxon>Microthlaspi</taxon>
    </lineage>
</organism>
<dbReference type="AlphaFoldDB" id="A0A6D2JS97"/>
<feature type="compositionally biased region" description="Acidic residues" evidence="1">
    <location>
        <begin position="86"/>
        <end position="104"/>
    </location>
</feature>
<comment type="caution">
    <text evidence="2">The sequence shown here is derived from an EMBL/GenBank/DDBJ whole genome shotgun (WGS) entry which is preliminary data.</text>
</comment>
<feature type="region of interest" description="Disordered" evidence="1">
    <location>
        <begin position="56"/>
        <end position="122"/>
    </location>
</feature>
<sequence>MHFRKPTSRSNQFKMLRGEGSKAAFTKREITRGARRMIKTLTKEDEEEIERLWEERRTKRRNDPISSESELGEFKIGVNIGRGESDDCSQEEGEEVNQEVEESEHESNENVPMEEEERGRRG</sequence>
<feature type="compositionally biased region" description="Basic and acidic residues" evidence="1">
    <location>
        <begin position="16"/>
        <end position="28"/>
    </location>
</feature>
<name>A0A6D2JS97_9BRAS</name>
<proteinExistence type="predicted"/>
<protein>
    <submittedName>
        <fullName evidence="2">Uncharacterized protein</fullName>
    </submittedName>
</protein>
<evidence type="ECO:0000313" key="2">
    <source>
        <dbReference type="EMBL" id="CAA7040087.1"/>
    </source>
</evidence>
<keyword evidence="3" id="KW-1185">Reference proteome</keyword>
<dbReference type="Proteomes" id="UP000467841">
    <property type="component" value="Unassembled WGS sequence"/>
</dbReference>
<reference evidence="2" key="1">
    <citation type="submission" date="2020-01" db="EMBL/GenBank/DDBJ databases">
        <authorList>
            <person name="Mishra B."/>
        </authorList>
    </citation>
    <scope>NUCLEOTIDE SEQUENCE [LARGE SCALE GENOMIC DNA]</scope>
</reference>
<gene>
    <name evidence="2" type="ORF">MERR_LOCUS27322</name>
</gene>
<feature type="region of interest" description="Disordered" evidence="1">
    <location>
        <begin position="1"/>
        <end position="28"/>
    </location>
</feature>
<accession>A0A6D2JS97</accession>